<protein>
    <submittedName>
        <fullName evidence="2">Glycosyl transferase family 2</fullName>
    </submittedName>
</protein>
<proteinExistence type="predicted"/>
<keyword evidence="1" id="KW-1133">Transmembrane helix</keyword>
<name>A0A1Y1QC95_9GAMM</name>
<dbReference type="Proteomes" id="UP000192491">
    <property type="component" value="Unassembled WGS sequence"/>
</dbReference>
<evidence type="ECO:0000313" key="2">
    <source>
        <dbReference type="EMBL" id="OQX02497.1"/>
    </source>
</evidence>
<gene>
    <name evidence="2" type="ORF">BWK73_42555</name>
</gene>
<feature type="transmembrane region" description="Helical" evidence="1">
    <location>
        <begin position="20"/>
        <end position="38"/>
    </location>
</feature>
<keyword evidence="2" id="KW-0808">Transferase</keyword>
<feature type="non-terminal residue" evidence="2">
    <location>
        <position position="189"/>
    </location>
</feature>
<dbReference type="GO" id="GO:0016740">
    <property type="term" value="F:transferase activity"/>
    <property type="evidence" value="ECO:0007669"/>
    <property type="project" value="UniProtKB-KW"/>
</dbReference>
<sequence length="189" mass="21393">MSQHSEQIPWQATALRRRVVFFAAIALLTGLATFWLGANLPSELGFLWKVLVVVPFAVLFLWLALGFMTAVAGIWVLNFGGQNRIASAPTSPLPQLQTRDTTAILLPIYNEDIAYVYAGLQSIYQSLEKTGQLQHFEFYILSDSDDASNWLREEAAWSALCRTVGSVDRIHYRRRKHRTKKKSGNVMDF</sequence>
<dbReference type="EMBL" id="MTEJ01000480">
    <property type="protein sequence ID" value="OQX02497.1"/>
    <property type="molecule type" value="Genomic_DNA"/>
</dbReference>
<evidence type="ECO:0000313" key="3">
    <source>
        <dbReference type="Proteomes" id="UP000192491"/>
    </source>
</evidence>
<feature type="transmembrane region" description="Helical" evidence="1">
    <location>
        <begin position="50"/>
        <end position="77"/>
    </location>
</feature>
<evidence type="ECO:0000256" key="1">
    <source>
        <dbReference type="SAM" id="Phobius"/>
    </source>
</evidence>
<keyword evidence="1" id="KW-0472">Membrane</keyword>
<keyword evidence="1" id="KW-0812">Transmembrane</keyword>
<accession>A0A1Y1QC95</accession>
<dbReference type="AlphaFoldDB" id="A0A1Y1QC95"/>
<organism evidence="2 3">
    <name type="scientific">Thiothrix lacustris</name>
    <dbReference type="NCBI Taxonomy" id="525917"/>
    <lineage>
        <taxon>Bacteria</taxon>
        <taxon>Pseudomonadati</taxon>
        <taxon>Pseudomonadota</taxon>
        <taxon>Gammaproteobacteria</taxon>
        <taxon>Thiotrichales</taxon>
        <taxon>Thiotrichaceae</taxon>
        <taxon>Thiothrix</taxon>
    </lineage>
</organism>
<reference evidence="2 3" key="1">
    <citation type="submission" date="2017-01" db="EMBL/GenBank/DDBJ databases">
        <title>Novel large sulfur bacteria in the metagenomes of groundwater-fed chemosynthetic microbial mats in the Lake Huron basin.</title>
        <authorList>
            <person name="Sharrar A.M."/>
            <person name="Flood B.E."/>
            <person name="Bailey J.V."/>
            <person name="Jones D.S."/>
            <person name="Biddanda B."/>
            <person name="Ruberg S.A."/>
            <person name="Marcus D.N."/>
            <person name="Dick G.J."/>
        </authorList>
    </citation>
    <scope>NUCLEOTIDE SEQUENCE [LARGE SCALE GENOMIC DNA]</scope>
    <source>
        <strain evidence="2">A8</strain>
    </source>
</reference>
<comment type="caution">
    <text evidence="2">The sequence shown here is derived from an EMBL/GenBank/DDBJ whole genome shotgun (WGS) entry which is preliminary data.</text>
</comment>